<dbReference type="Proteomes" id="UP000636960">
    <property type="component" value="Unassembled WGS sequence"/>
</dbReference>
<feature type="region of interest" description="Disordered" evidence="1">
    <location>
        <begin position="1"/>
        <end position="68"/>
    </location>
</feature>
<dbReference type="AlphaFoldDB" id="A0A919K8I0"/>
<organism evidence="2 3">
    <name type="scientific">Paractinoplanes rishiriensis</name>
    <dbReference type="NCBI Taxonomy" id="1050105"/>
    <lineage>
        <taxon>Bacteria</taxon>
        <taxon>Bacillati</taxon>
        <taxon>Actinomycetota</taxon>
        <taxon>Actinomycetes</taxon>
        <taxon>Micromonosporales</taxon>
        <taxon>Micromonosporaceae</taxon>
        <taxon>Paractinoplanes</taxon>
    </lineage>
</organism>
<sequence length="119" mass="11610">MVGAVLSGTVVSGTVGSAETTGDGAAGEGDGEGDSEGDGEGDARTPGRDGGGPDVQPPAATASTTTIVARHDDRIPTLVLPAFVRICRGHIDSPAAAVRPFVTDVAKSSPPGDCGTRPG</sequence>
<reference evidence="2" key="1">
    <citation type="submission" date="2021-01" db="EMBL/GenBank/DDBJ databases">
        <title>Whole genome shotgun sequence of Actinoplanes rishiriensis NBRC 108556.</title>
        <authorList>
            <person name="Komaki H."/>
            <person name="Tamura T."/>
        </authorList>
    </citation>
    <scope>NUCLEOTIDE SEQUENCE</scope>
    <source>
        <strain evidence="2">NBRC 108556</strain>
    </source>
</reference>
<dbReference type="EMBL" id="BOMV01000083">
    <property type="protein sequence ID" value="GIF00444.1"/>
    <property type="molecule type" value="Genomic_DNA"/>
</dbReference>
<protein>
    <submittedName>
        <fullName evidence="2">Uncharacterized protein</fullName>
    </submittedName>
</protein>
<evidence type="ECO:0000256" key="1">
    <source>
        <dbReference type="SAM" id="MobiDB-lite"/>
    </source>
</evidence>
<comment type="caution">
    <text evidence="2">The sequence shown here is derived from an EMBL/GenBank/DDBJ whole genome shotgun (WGS) entry which is preliminary data.</text>
</comment>
<evidence type="ECO:0000313" key="2">
    <source>
        <dbReference type="EMBL" id="GIF00444.1"/>
    </source>
</evidence>
<accession>A0A919K8I0</accession>
<feature type="compositionally biased region" description="Acidic residues" evidence="1">
    <location>
        <begin position="29"/>
        <end position="40"/>
    </location>
</feature>
<gene>
    <name evidence="2" type="ORF">Ari01nite_79080</name>
</gene>
<name>A0A919K8I0_9ACTN</name>
<keyword evidence="3" id="KW-1185">Reference proteome</keyword>
<feature type="compositionally biased region" description="Low complexity" evidence="1">
    <location>
        <begin position="1"/>
        <end position="23"/>
    </location>
</feature>
<proteinExistence type="predicted"/>
<evidence type="ECO:0000313" key="3">
    <source>
        <dbReference type="Proteomes" id="UP000636960"/>
    </source>
</evidence>